<name>A0ABR2KC70_9EUKA</name>
<sequence length="647" mass="76278">MKSESSFQKLKADKTRYTRSIHERNLAKQVLTDNLNLQIITRQMNFLRYFSRMPTTHQHKYSYYEILKKIDHSPTNLITFFSSHIFNRVSIWIQKFISMPKEVASAISQFFENDYNFHFFAYVTFPSLYHHFITNEFCDSAAQLVTNMILNEPRYISNAFVLSYLQSSKFCESLWYNFDSSNHKDDVYARLIHSIKAANVCLTKYQIQIFTHLFEKSKTNFGRVVYGRLFLKSYLEFHEGQENSPLSTFLQTMTVTTRNPQFNEIYEAIVDQNYFLDKANLIKYEKFNRIPIILSPCEIYTIQNLAQFAPEVFDYPINEPKNLKVQDSYENDLTQLSFDVDLTSQFKANIKSSNNSYLFGKCEDQDSPKLKSYCQWIDFVVEQETNHNLYLSLINREKFSKSQMIKIYSKILLLDSKDNKTTESSPVLNWLARLNKINFSPTLYPDKNSSAINSKPKIESKVFKYSLNNYISNCQNKEAKLWIYLRNYAKCDRHGIFNDDYLNFFDILKNLRHNYQDDITNDSFNNFFTSFLSFFSTLLKDDKTNTIQFTAFLGIVIRNASNHYGISAEQIFLRLLTHTHYHHIIEEIVWSNMMFQHVPEIKKLLFKGWDDGITFAVDLLHKLVTKTISSTINPKDSLIEQDEQSSL</sequence>
<dbReference type="Proteomes" id="UP001470230">
    <property type="component" value="Unassembled WGS sequence"/>
</dbReference>
<reference evidence="1 2" key="1">
    <citation type="submission" date="2024-04" db="EMBL/GenBank/DDBJ databases">
        <title>Tritrichomonas musculus Genome.</title>
        <authorList>
            <person name="Alves-Ferreira E."/>
            <person name="Grigg M."/>
            <person name="Lorenzi H."/>
            <person name="Galac M."/>
        </authorList>
    </citation>
    <scope>NUCLEOTIDE SEQUENCE [LARGE SCALE GENOMIC DNA]</scope>
    <source>
        <strain evidence="1 2">EAF2021</strain>
    </source>
</reference>
<organism evidence="1 2">
    <name type="scientific">Tritrichomonas musculus</name>
    <dbReference type="NCBI Taxonomy" id="1915356"/>
    <lineage>
        <taxon>Eukaryota</taxon>
        <taxon>Metamonada</taxon>
        <taxon>Parabasalia</taxon>
        <taxon>Tritrichomonadida</taxon>
        <taxon>Tritrichomonadidae</taxon>
        <taxon>Tritrichomonas</taxon>
    </lineage>
</organism>
<comment type="caution">
    <text evidence="1">The sequence shown here is derived from an EMBL/GenBank/DDBJ whole genome shotgun (WGS) entry which is preliminary data.</text>
</comment>
<keyword evidence="2" id="KW-1185">Reference proteome</keyword>
<protein>
    <submittedName>
        <fullName evidence="1">Uncharacterized protein</fullName>
    </submittedName>
</protein>
<gene>
    <name evidence="1" type="ORF">M9Y10_039545</name>
</gene>
<accession>A0ABR2KC70</accession>
<dbReference type="EMBL" id="JAPFFF010000006">
    <property type="protein sequence ID" value="KAK8888466.1"/>
    <property type="molecule type" value="Genomic_DNA"/>
</dbReference>
<evidence type="ECO:0000313" key="2">
    <source>
        <dbReference type="Proteomes" id="UP001470230"/>
    </source>
</evidence>
<proteinExistence type="predicted"/>
<evidence type="ECO:0000313" key="1">
    <source>
        <dbReference type="EMBL" id="KAK8888466.1"/>
    </source>
</evidence>